<dbReference type="Gene3D" id="2.60.120.10">
    <property type="entry name" value="Jelly Rolls"/>
    <property type="match status" value="1"/>
</dbReference>
<sequence>MSDSVKTIVTHINADGSSGMEERVVDRVTTMDDSGKPTHALNLLWGTKDGIATVGHSQPDTCVDPFFPGPGGHRFVIYTVLPETVSSDSADECVELPGLLDAYDETRSGMHASDSIDYTFVVSGEIVLELDDDEVVLRPGDCVVQRGTRHAWRNRTDEPAVVAAVLIGAERGE</sequence>
<dbReference type="CDD" id="cd02231">
    <property type="entry name" value="cupin_BLL6423-like"/>
    <property type="match status" value="1"/>
</dbReference>
<dbReference type="Proteomes" id="UP000662986">
    <property type="component" value="Chromosome"/>
</dbReference>
<accession>A0A974ZWH3</accession>
<organism evidence="2 3">
    <name type="scientific">Rhodococcus pseudokoreensis</name>
    <dbReference type="NCBI Taxonomy" id="2811421"/>
    <lineage>
        <taxon>Bacteria</taxon>
        <taxon>Bacillati</taxon>
        <taxon>Actinomycetota</taxon>
        <taxon>Actinomycetes</taxon>
        <taxon>Mycobacteriales</taxon>
        <taxon>Nocardiaceae</taxon>
        <taxon>Rhodococcus</taxon>
    </lineage>
</organism>
<evidence type="ECO:0000313" key="2">
    <source>
        <dbReference type="EMBL" id="QSE93009.1"/>
    </source>
</evidence>
<dbReference type="EMBL" id="CP070619">
    <property type="protein sequence ID" value="QSE93009.1"/>
    <property type="molecule type" value="Genomic_DNA"/>
</dbReference>
<dbReference type="InterPro" id="IPR014710">
    <property type="entry name" value="RmlC-like_jellyroll"/>
</dbReference>
<dbReference type="InterPro" id="IPR013096">
    <property type="entry name" value="Cupin_2"/>
</dbReference>
<dbReference type="PANTHER" id="PTHR36156:SF2">
    <property type="entry name" value="CUPIN TYPE-2 DOMAIN-CONTAINING PROTEIN"/>
    <property type="match status" value="1"/>
</dbReference>
<dbReference type="Pfam" id="PF07883">
    <property type="entry name" value="Cupin_2"/>
    <property type="match status" value="1"/>
</dbReference>
<reference evidence="2 3" key="1">
    <citation type="journal article" date="2021" name="Microbiol. Resour. Announc.">
        <title>Complete Genome Sequences of Two Rhodococcus sp. Strains with Large and Linear Chromosomes, Isolated from Apple Rhizosphere.</title>
        <authorList>
            <person name="Benning S."/>
            <person name="Brugnone N."/>
            <person name="Siani R."/>
            <person name="Kublik S."/>
            <person name="Schloter M."/>
            <person name="Rad V."/>
        </authorList>
    </citation>
    <scope>NUCLEOTIDE SEQUENCE [LARGE SCALE GENOMIC DNA]</scope>
    <source>
        <strain evidence="2 3">R79</strain>
    </source>
</reference>
<name>A0A974ZWH3_9NOCA</name>
<dbReference type="InterPro" id="IPR011051">
    <property type="entry name" value="RmlC_Cupin_sf"/>
</dbReference>
<protein>
    <submittedName>
        <fullName evidence="2">Cupin domain-containing protein</fullName>
    </submittedName>
</protein>
<keyword evidence="3" id="KW-1185">Reference proteome</keyword>
<dbReference type="InterPro" id="IPR047142">
    <property type="entry name" value="OryJ/VirC-like"/>
</dbReference>
<reference evidence="2 3" key="2">
    <citation type="journal article" date="2022" name="Arch. Microbiol.">
        <title>Rhodococcus pseudokoreensis sp. nov. isolated from the rhizosphere of young M26 apple rootstocks.</title>
        <authorList>
            <person name="Kampfer P."/>
            <person name="Glaeser S.P."/>
            <person name="Blom J."/>
            <person name="Wolf J."/>
            <person name="Benning S."/>
            <person name="Schloter M."/>
            <person name="Neumann-Schaal M."/>
        </authorList>
    </citation>
    <scope>NUCLEOTIDE SEQUENCE [LARGE SCALE GENOMIC DNA]</scope>
    <source>
        <strain evidence="2 3">R79</strain>
    </source>
</reference>
<dbReference type="RefSeq" id="WP_206009492.1">
    <property type="nucleotide sequence ID" value="NZ_CP070619.1"/>
</dbReference>
<evidence type="ECO:0000313" key="3">
    <source>
        <dbReference type="Proteomes" id="UP000662986"/>
    </source>
</evidence>
<dbReference type="SUPFAM" id="SSF51182">
    <property type="entry name" value="RmlC-like cupins"/>
    <property type="match status" value="1"/>
</dbReference>
<feature type="domain" description="Cupin type-2" evidence="1">
    <location>
        <begin position="108"/>
        <end position="164"/>
    </location>
</feature>
<dbReference type="PANTHER" id="PTHR36156">
    <property type="entry name" value="SLR2101 PROTEIN"/>
    <property type="match status" value="1"/>
</dbReference>
<gene>
    <name evidence="2" type="ORF">JWS13_32680</name>
</gene>
<evidence type="ECO:0000259" key="1">
    <source>
        <dbReference type="Pfam" id="PF07883"/>
    </source>
</evidence>
<proteinExistence type="predicted"/>